<dbReference type="PANTHER" id="PTHR43080">
    <property type="entry name" value="CBS DOMAIN-CONTAINING PROTEIN CBSX3, MITOCHONDRIAL"/>
    <property type="match status" value="1"/>
</dbReference>
<evidence type="ECO:0000256" key="1">
    <source>
        <dbReference type="ARBA" id="ARBA00023122"/>
    </source>
</evidence>
<dbReference type="SMART" id="SM00116">
    <property type="entry name" value="CBS"/>
    <property type="match status" value="3"/>
</dbReference>
<dbReference type="InterPro" id="IPR046342">
    <property type="entry name" value="CBS_dom_sf"/>
</dbReference>
<evidence type="ECO:0000313" key="4">
    <source>
        <dbReference type="EMBL" id="KAA5537949.1"/>
    </source>
</evidence>
<feature type="domain" description="CBS" evidence="3">
    <location>
        <begin position="151"/>
        <end position="208"/>
    </location>
</feature>
<comment type="caution">
    <text evidence="4">The sequence shown here is derived from an EMBL/GenBank/DDBJ whole genome shotgun (WGS) entry which is preliminary data.</text>
</comment>
<dbReference type="InterPro" id="IPR000644">
    <property type="entry name" value="CBS_dom"/>
</dbReference>
<keyword evidence="1 2" id="KW-0129">CBS domain</keyword>
<dbReference type="CDD" id="cd02205">
    <property type="entry name" value="CBS_pair_SF"/>
    <property type="match status" value="2"/>
</dbReference>
<organism evidence="4 5">
    <name type="scientific">Roseiconus nitratireducens</name>
    <dbReference type="NCBI Taxonomy" id="2605748"/>
    <lineage>
        <taxon>Bacteria</taxon>
        <taxon>Pseudomonadati</taxon>
        <taxon>Planctomycetota</taxon>
        <taxon>Planctomycetia</taxon>
        <taxon>Pirellulales</taxon>
        <taxon>Pirellulaceae</taxon>
        <taxon>Roseiconus</taxon>
    </lineage>
</organism>
<gene>
    <name evidence="4" type="ORF">FYK55_28105</name>
</gene>
<dbReference type="Gene3D" id="3.10.580.10">
    <property type="entry name" value="CBS-domain"/>
    <property type="match status" value="3"/>
</dbReference>
<dbReference type="SUPFAM" id="SSF54631">
    <property type="entry name" value="CBS-domain pair"/>
    <property type="match status" value="3"/>
</dbReference>
<proteinExistence type="predicted"/>
<dbReference type="EMBL" id="VWOX01000037">
    <property type="protein sequence ID" value="KAA5537949.1"/>
    <property type="molecule type" value="Genomic_DNA"/>
</dbReference>
<dbReference type="AlphaFoldDB" id="A0A5M6CXH6"/>
<protein>
    <submittedName>
        <fullName evidence="4">CBS domain-containing protein</fullName>
    </submittedName>
</protein>
<dbReference type="PANTHER" id="PTHR43080:SF26">
    <property type="entry name" value="REGULATORY PROTEIN"/>
    <property type="match status" value="1"/>
</dbReference>
<dbReference type="InterPro" id="IPR051257">
    <property type="entry name" value="Diverse_CBS-Domain"/>
</dbReference>
<dbReference type="RefSeq" id="WP_150079949.1">
    <property type="nucleotide sequence ID" value="NZ_VWOX01000037.1"/>
</dbReference>
<evidence type="ECO:0000259" key="3">
    <source>
        <dbReference type="PROSITE" id="PS51371"/>
    </source>
</evidence>
<sequence length="321" mass="35743">MNSMITSRDMMVTKVWQLGPEQSAMEGIEWLLKHRITGAPVVDDGMFLGMFSEKCSLSLFSAATTELSEITGHVIEGPPALKFATRDVLVLSPDEDVFVAIGHLLNHRISGAPVVDTEGRFLGSFSEKTSMNVVIRGAYDQLPSTTVKSFMDTDPDRVIHEDMNLWAVAGMFASTRYRRLPVVRDGRVLGQISRCDVLRAGYPLLCELYDKHRVKLGTSSEVADGEARHASMLDAPVSMSMDVNARTIRPEADWMEIASIFSHTNYRRLQVLDPQGKLLGQLSRRDLLCAVYHMLDPKKECSKPHPLYLSGLHEDAAETFS</sequence>
<keyword evidence="5" id="KW-1185">Reference proteome</keyword>
<dbReference type="Pfam" id="PF00571">
    <property type="entry name" value="CBS"/>
    <property type="match status" value="3"/>
</dbReference>
<name>A0A5M6CXH6_9BACT</name>
<evidence type="ECO:0000313" key="5">
    <source>
        <dbReference type="Proteomes" id="UP000324479"/>
    </source>
</evidence>
<dbReference type="Proteomes" id="UP000324479">
    <property type="component" value="Unassembled WGS sequence"/>
</dbReference>
<feature type="domain" description="CBS" evidence="3">
    <location>
        <begin position="241"/>
        <end position="300"/>
    </location>
</feature>
<accession>A0A5M6CXH6</accession>
<reference evidence="4 5" key="1">
    <citation type="submission" date="2019-08" db="EMBL/GenBank/DDBJ databases">
        <authorList>
            <person name="Dhanesh K."/>
            <person name="Kumar G."/>
            <person name="Sasikala C."/>
            <person name="Venkata Ramana C."/>
        </authorList>
    </citation>
    <scope>NUCLEOTIDE SEQUENCE [LARGE SCALE GENOMIC DNA]</scope>
    <source>
        <strain evidence="4 5">JC645</strain>
    </source>
</reference>
<dbReference type="PROSITE" id="PS51371">
    <property type="entry name" value="CBS"/>
    <property type="match status" value="3"/>
</dbReference>
<evidence type="ECO:0000256" key="2">
    <source>
        <dbReference type="PROSITE-ProRule" id="PRU00703"/>
    </source>
</evidence>
<feature type="domain" description="CBS" evidence="3">
    <location>
        <begin position="84"/>
        <end position="141"/>
    </location>
</feature>